<protein>
    <recommendedName>
        <fullName evidence="4">Multipass membrane protein</fullName>
    </recommendedName>
</protein>
<reference evidence="2" key="1">
    <citation type="journal article" date="2020" name="mSystems">
        <title>Genome- and Community-Level Interaction Insights into Carbon Utilization and Element Cycling Functions of Hydrothermarchaeota in Hydrothermal Sediment.</title>
        <authorList>
            <person name="Zhou Z."/>
            <person name="Liu Y."/>
            <person name="Xu W."/>
            <person name="Pan J."/>
            <person name="Luo Z.H."/>
            <person name="Li M."/>
        </authorList>
    </citation>
    <scope>NUCLEOTIDE SEQUENCE [LARGE SCALE GENOMIC DNA]</scope>
    <source>
        <strain evidence="2">SpSt-618</strain>
        <strain evidence="3">SpSt-657</strain>
    </source>
</reference>
<keyword evidence="1" id="KW-0472">Membrane</keyword>
<comment type="caution">
    <text evidence="2">The sequence shown here is derived from an EMBL/GenBank/DDBJ whole genome shotgun (WGS) entry which is preliminary data.</text>
</comment>
<proteinExistence type="predicted"/>
<evidence type="ECO:0000256" key="1">
    <source>
        <dbReference type="SAM" id="Phobius"/>
    </source>
</evidence>
<keyword evidence="1" id="KW-0812">Transmembrane</keyword>
<evidence type="ECO:0000313" key="3">
    <source>
        <dbReference type="EMBL" id="HGQ18752.1"/>
    </source>
</evidence>
<feature type="transmembrane region" description="Helical" evidence="1">
    <location>
        <begin position="7"/>
        <end position="29"/>
    </location>
</feature>
<organism evidence="2">
    <name type="scientific">Ignisphaera aggregans</name>
    <dbReference type="NCBI Taxonomy" id="334771"/>
    <lineage>
        <taxon>Archaea</taxon>
        <taxon>Thermoproteota</taxon>
        <taxon>Thermoprotei</taxon>
        <taxon>Desulfurococcales</taxon>
        <taxon>Desulfurococcaceae</taxon>
        <taxon>Ignisphaera</taxon>
    </lineage>
</organism>
<name>A0A7J3I5L8_9CREN</name>
<dbReference type="AlphaFoldDB" id="A0A7J3I5L8"/>
<feature type="transmembrane region" description="Helical" evidence="1">
    <location>
        <begin position="64"/>
        <end position="82"/>
    </location>
</feature>
<accession>A0A7J3I5L8</accession>
<feature type="transmembrane region" description="Helical" evidence="1">
    <location>
        <begin position="88"/>
        <end position="107"/>
    </location>
</feature>
<evidence type="ECO:0008006" key="4">
    <source>
        <dbReference type="Google" id="ProtNLM"/>
    </source>
</evidence>
<sequence>MSILMRHFGTVLAGVILILIGIDVVLLYYSAVNPSILMAINVVFIGLLLLYRGLTESSKGERKFYFIWSLILIDIAVAVLTSTVTGSVVLGISIFIVGLGSIVIYTVR</sequence>
<keyword evidence="1" id="KW-1133">Transmembrane helix</keyword>
<dbReference type="EMBL" id="DTBZ01000135">
    <property type="protein sequence ID" value="HGQ18752.1"/>
    <property type="molecule type" value="Genomic_DNA"/>
</dbReference>
<evidence type="ECO:0000313" key="2">
    <source>
        <dbReference type="EMBL" id="HGN36010.1"/>
    </source>
</evidence>
<gene>
    <name evidence="2" type="ORF">ENT87_00435</name>
    <name evidence="3" type="ORF">ENU30_07265</name>
</gene>
<feature type="transmembrane region" description="Helical" evidence="1">
    <location>
        <begin position="35"/>
        <end position="52"/>
    </location>
</feature>
<dbReference type="EMBL" id="DTAI01000014">
    <property type="protein sequence ID" value="HGN36010.1"/>
    <property type="molecule type" value="Genomic_DNA"/>
</dbReference>